<evidence type="ECO:0000256" key="3">
    <source>
        <dbReference type="ARBA" id="ARBA00025466"/>
    </source>
</evidence>
<feature type="region of interest" description="Disordered" evidence="4">
    <location>
        <begin position="328"/>
        <end position="350"/>
    </location>
</feature>
<protein>
    <recommendedName>
        <fullName evidence="2">Regulatory protein zeste</fullName>
    </recommendedName>
</protein>
<evidence type="ECO:0000256" key="1">
    <source>
        <dbReference type="ARBA" id="ARBA00011764"/>
    </source>
</evidence>
<organism evidence="6 7">
    <name type="scientific">Ditylenchus dipsaci</name>
    <dbReference type="NCBI Taxonomy" id="166011"/>
    <lineage>
        <taxon>Eukaryota</taxon>
        <taxon>Metazoa</taxon>
        <taxon>Ecdysozoa</taxon>
        <taxon>Nematoda</taxon>
        <taxon>Chromadorea</taxon>
        <taxon>Rhabditida</taxon>
        <taxon>Tylenchina</taxon>
        <taxon>Tylenchomorpha</taxon>
        <taxon>Sphaerularioidea</taxon>
        <taxon>Anguinidae</taxon>
        <taxon>Anguininae</taxon>
        <taxon>Ditylenchus</taxon>
    </lineage>
</organism>
<sequence length="412" mass="45554">MSSIMRGDQTVQLIQMYHAHYPEIARNTQDNEGRKQRVEMWAKITEDLNSQFATTFSVEQFKKKVQNVQCTSRQKMQNGKKNLGEAEAEYMRLFEQQDRVDNNNCSSALNFDAAHFGFEQSGSRTSSRNGCDMDSPSGEVNSNMKLEQVLEQIAAANASSSNNNGEIKSEICFDHTDADSSTSNQDISTNNGPTLEQLITFATNLNNLSQATNNAEMDGLSNNNSNSQMSTRSHNTLAAKRRRKQAHALHLRNRHGLLLPSSGLELNGGGHLAQPTTSTPNLGHMFGGEQESHEGVQQEPPKWTSDFLDMQRTILDNQRRMLDMMERQANSDHRHNSQTPPSIFTPPSPLPAATVAATTNSHSTTNVPATTTSDSILQLLCSKIDSLANALVGIDATIKNRFPLPAEHTHDE</sequence>
<feature type="domain" description="Myb/SANT-like DNA-binding" evidence="5">
    <location>
        <begin position="13"/>
        <end position="77"/>
    </location>
</feature>
<name>A0A915CTX9_9BILA</name>
<reference evidence="7" key="1">
    <citation type="submission" date="2022-11" db="UniProtKB">
        <authorList>
            <consortium name="WormBaseParasite"/>
        </authorList>
    </citation>
    <scope>IDENTIFICATION</scope>
</reference>
<evidence type="ECO:0000313" key="6">
    <source>
        <dbReference type="Proteomes" id="UP000887574"/>
    </source>
</evidence>
<evidence type="ECO:0000259" key="5">
    <source>
        <dbReference type="Pfam" id="PF13873"/>
    </source>
</evidence>
<evidence type="ECO:0000256" key="2">
    <source>
        <dbReference type="ARBA" id="ARBA00016807"/>
    </source>
</evidence>
<feature type="region of interest" description="Disordered" evidence="4">
    <location>
        <begin position="270"/>
        <end position="304"/>
    </location>
</feature>
<dbReference type="WBParaSite" id="jg12603">
    <property type="protein sequence ID" value="jg12603"/>
    <property type="gene ID" value="jg12603"/>
</dbReference>
<proteinExistence type="predicted"/>
<comment type="subunit">
    <text evidence="1">Self-associates forming complexes of several hundred monomers.</text>
</comment>
<dbReference type="Pfam" id="PF13873">
    <property type="entry name" value="Myb_DNA-bind_5"/>
    <property type="match status" value="1"/>
</dbReference>
<dbReference type="Proteomes" id="UP000887574">
    <property type="component" value="Unplaced"/>
</dbReference>
<dbReference type="AlphaFoldDB" id="A0A915CTX9"/>
<keyword evidence="6" id="KW-1185">Reference proteome</keyword>
<evidence type="ECO:0000313" key="7">
    <source>
        <dbReference type="WBParaSite" id="jg12603"/>
    </source>
</evidence>
<evidence type="ECO:0000256" key="4">
    <source>
        <dbReference type="SAM" id="MobiDB-lite"/>
    </source>
</evidence>
<comment type="function">
    <text evidence="3">Involved in transvection phenomena (= synapsis-dependent gene expression), where the synaptic pairing of chromosomes carrying genes with which zeste interacts influences the expression of these genes. Zeste binds to DNA and stimulates transcription from a nearby promoter.</text>
</comment>
<accession>A0A915CTX9</accession>
<dbReference type="InterPro" id="IPR028002">
    <property type="entry name" value="Myb_DNA-bind_5"/>
</dbReference>